<organism evidence="2 3">
    <name type="scientific">Exophiala mesophila</name>
    <name type="common">Black yeast-like fungus</name>
    <dbReference type="NCBI Taxonomy" id="212818"/>
    <lineage>
        <taxon>Eukaryota</taxon>
        <taxon>Fungi</taxon>
        <taxon>Dikarya</taxon>
        <taxon>Ascomycota</taxon>
        <taxon>Pezizomycotina</taxon>
        <taxon>Eurotiomycetes</taxon>
        <taxon>Chaetothyriomycetidae</taxon>
        <taxon>Chaetothyriales</taxon>
        <taxon>Herpotrichiellaceae</taxon>
        <taxon>Exophiala</taxon>
    </lineage>
</organism>
<sequence>MPFASLRRKTIGDRPASKGHDQPPSPARTRFRAVPSLTPRKSFSTLVETNIRGRAA</sequence>
<proteinExistence type="predicted"/>
<evidence type="ECO:0000313" key="3">
    <source>
        <dbReference type="Proteomes" id="UP000288859"/>
    </source>
</evidence>
<protein>
    <submittedName>
        <fullName evidence="2">Uncharacterized protein</fullName>
    </submittedName>
</protein>
<feature type="region of interest" description="Disordered" evidence="1">
    <location>
        <begin position="1"/>
        <end position="33"/>
    </location>
</feature>
<gene>
    <name evidence="2" type="ORF">B0A52_09891</name>
</gene>
<feature type="non-terminal residue" evidence="2">
    <location>
        <position position="56"/>
    </location>
</feature>
<evidence type="ECO:0000256" key="1">
    <source>
        <dbReference type="SAM" id="MobiDB-lite"/>
    </source>
</evidence>
<dbReference type="EMBL" id="NAJM01000068">
    <property type="protein sequence ID" value="RVX66162.1"/>
    <property type="molecule type" value="Genomic_DNA"/>
</dbReference>
<name>A0A438MRA7_EXOME</name>
<dbReference type="Proteomes" id="UP000288859">
    <property type="component" value="Unassembled WGS sequence"/>
</dbReference>
<feature type="compositionally biased region" description="Basic and acidic residues" evidence="1">
    <location>
        <begin position="10"/>
        <end position="21"/>
    </location>
</feature>
<reference evidence="2 3" key="1">
    <citation type="submission" date="2017-03" db="EMBL/GenBank/DDBJ databases">
        <title>Genomes of endolithic fungi from Antarctica.</title>
        <authorList>
            <person name="Coleine C."/>
            <person name="Masonjones S."/>
            <person name="Stajich J.E."/>
        </authorList>
    </citation>
    <scope>NUCLEOTIDE SEQUENCE [LARGE SCALE GENOMIC DNA]</scope>
    <source>
        <strain evidence="2 3">CCFEE 6314</strain>
    </source>
</reference>
<evidence type="ECO:0000313" key="2">
    <source>
        <dbReference type="EMBL" id="RVX66162.1"/>
    </source>
</evidence>
<accession>A0A438MRA7</accession>
<dbReference type="AlphaFoldDB" id="A0A438MRA7"/>
<comment type="caution">
    <text evidence="2">The sequence shown here is derived from an EMBL/GenBank/DDBJ whole genome shotgun (WGS) entry which is preliminary data.</text>
</comment>